<dbReference type="SUPFAM" id="SSF54593">
    <property type="entry name" value="Glyoxalase/Bleomycin resistance protein/Dihydroxybiphenyl dioxygenase"/>
    <property type="match status" value="1"/>
</dbReference>
<dbReference type="PROSITE" id="PS51819">
    <property type="entry name" value="VOC"/>
    <property type="match status" value="1"/>
</dbReference>
<sequence>MPEPQFDQATYDKKCKARQAKNKVRMMHHHAYLAKDMEETRKFYEDLLSMPLIGTWIERTNPVTGEPDNYIHTFFELGDGSCLAFFQFKNVKQNADHAIQRFEQINPFTHHIAIEVTDDEALQDYRKRLDEADYPYVLTDHGYLSSIYLHDPNGMQVELTTRVPNTDVMMARAGDDARSILDRWMAEDDVPTNNFERGAGWVAKDAKA</sequence>
<dbReference type="AlphaFoldDB" id="A0A5A7NCD1"/>
<comment type="caution">
    <text evidence="2">The sequence shown here is derived from an EMBL/GenBank/DDBJ whole genome shotgun (WGS) entry which is preliminary data.</text>
</comment>
<protein>
    <recommendedName>
        <fullName evidence="1">VOC domain-containing protein</fullName>
    </recommendedName>
</protein>
<dbReference type="Gene3D" id="3.10.180.10">
    <property type="entry name" value="2,3-Dihydroxybiphenyl 1,2-Dioxygenase, domain 1"/>
    <property type="match status" value="1"/>
</dbReference>
<dbReference type="InterPro" id="IPR004360">
    <property type="entry name" value="Glyas_Fos-R_dOase_dom"/>
</dbReference>
<evidence type="ECO:0000313" key="3">
    <source>
        <dbReference type="Proteomes" id="UP000324996"/>
    </source>
</evidence>
<dbReference type="PANTHER" id="PTHR21366:SF14">
    <property type="entry name" value="GLYOXALASE DOMAIN-CONTAINING PROTEIN 5"/>
    <property type="match status" value="1"/>
</dbReference>
<dbReference type="EMBL" id="BKCN01000018">
    <property type="protein sequence ID" value="GER05130.1"/>
    <property type="molecule type" value="Genomic_DNA"/>
</dbReference>
<dbReference type="PANTHER" id="PTHR21366">
    <property type="entry name" value="GLYOXALASE FAMILY PROTEIN"/>
    <property type="match status" value="1"/>
</dbReference>
<feature type="domain" description="VOC" evidence="1">
    <location>
        <begin position="26"/>
        <end position="162"/>
    </location>
</feature>
<proteinExistence type="predicted"/>
<dbReference type="Proteomes" id="UP000324996">
    <property type="component" value="Unassembled WGS sequence"/>
</dbReference>
<dbReference type="CDD" id="cd06587">
    <property type="entry name" value="VOC"/>
    <property type="match status" value="1"/>
</dbReference>
<evidence type="ECO:0000259" key="1">
    <source>
        <dbReference type="PROSITE" id="PS51819"/>
    </source>
</evidence>
<evidence type="ECO:0000313" key="2">
    <source>
        <dbReference type="EMBL" id="GER05130.1"/>
    </source>
</evidence>
<keyword evidence="3" id="KW-1185">Reference proteome</keyword>
<accession>A0A5A7NCD1</accession>
<dbReference type="InterPro" id="IPR029068">
    <property type="entry name" value="Glyas_Bleomycin-R_OHBP_Dase"/>
</dbReference>
<dbReference type="InterPro" id="IPR050383">
    <property type="entry name" value="GlyoxalaseI/FosfomycinResist"/>
</dbReference>
<organism evidence="2 3">
    <name type="scientific">Iodidimonas nitroreducens</name>
    <dbReference type="NCBI Taxonomy" id="1236968"/>
    <lineage>
        <taxon>Bacteria</taxon>
        <taxon>Pseudomonadati</taxon>
        <taxon>Pseudomonadota</taxon>
        <taxon>Alphaproteobacteria</taxon>
        <taxon>Iodidimonadales</taxon>
        <taxon>Iodidimonadaceae</taxon>
        <taxon>Iodidimonas</taxon>
    </lineage>
</organism>
<dbReference type="Pfam" id="PF00903">
    <property type="entry name" value="Glyoxalase"/>
    <property type="match status" value="1"/>
</dbReference>
<gene>
    <name evidence="2" type="ORF">JCM17846_28120</name>
</gene>
<reference evidence="2 3" key="1">
    <citation type="submission" date="2019-09" db="EMBL/GenBank/DDBJ databases">
        <title>NBRP : Genome information of microbial organism related human and environment.</title>
        <authorList>
            <person name="Hattori M."/>
            <person name="Oshima K."/>
            <person name="Inaba H."/>
            <person name="Suda W."/>
            <person name="Sakamoto M."/>
            <person name="Iino T."/>
            <person name="Kitahara M."/>
            <person name="Oshida Y."/>
            <person name="Iida T."/>
            <person name="Kudo T."/>
            <person name="Itoh T."/>
            <person name="Ohkuma M."/>
        </authorList>
    </citation>
    <scope>NUCLEOTIDE SEQUENCE [LARGE SCALE GENOMIC DNA]</scope>
    <source>
        <strain evidence="2 3">Q-1</strain>
    </source>
</reference>
<dbReference type="RefSeq" id="WP_042086856.1">
    <property type="nucleotide sequence ID" value="NZ_BKCN01000018.1"/>
</dbReference>
<name>A0A5A7NCD1_9PROT</name>
<dbReference type="InterPro" id="IPR037523">
    <property type="entry name" value="VOC_core"/>
</dbReference>